<dbReference type="Pfam" id="PF02733">
    <property type="entry name" value="Dak1"/>
    <property type="match status" value="1"/>
</dbReference>
<dbReference type="RefSeq" id="WP_204917315.1">
    <property type="nucleotide sequence ID" value="NZ_BAAAQP010000002.1"/>
</dbReference>
<keyword evidence="3 8" id="KW-0418">Kinase</keyword>
<accession>A0ABS2RIJ5</accession>
<protein>
    <submittedName>
        <fullName evidence="8">Dihydroxyacetone kinase</fullName>
        <ecNumber evidence="8">2.7.1.29</ecNumber>
    </submittedName>
</protein>
<evidence type="ECO:0000259" key="7">
    <source>
        <dbReference type="PROSITE" id="PS51481"/>
    </source>
</evidence>
<dbReference type="Proteomes" id="UP000704762">
    <property type="component" value="Unassembled WGS sequence"/>
</dbReference>
<organism evidence="8 9">
    <name type="scientific">Microlunatus panaciterrae</name>
    <dbReference type="NCBI Taxonomy" id="400768"/>
    <lineage>
        <taxon>Bacteria</taxon>
        <taxon>Bacillati</taxon>
        <taxon>Actinomycetota</taxon>
        <taxon>Actinomycetes</taxon>
        <taxon>Propionibacteriales</taxon>
        <taxon>Propionibacteriaceae</taxon>
        <taxon>Microlunatus</taxon>
    </lineage>
</organism>
<dbReference type="EMBL" id="JAFBCF010000001">
    <property type="protein sequence ID" value="MBM7798816.1"/>
    <property type="molecule type" value="Genomic_DNA"/>
</dbReference>
<dbReference type="PROSITE" id="PS51480">
    <property type="entry name" value="DHAL"/>
    <property type="match status" value="1"/>
</dbReference>
<dbReference type="PROSITE" id="PS51481">
    <property type="entry name" value="DHAK"/>
    <property type="match status" value="1"/>
</dbReference>
<dbReference type="InterPro" id="IPR004007">
    <property type="entry name" value="DhaL_dom"/>
</dbReference>
<dbReference type="Pfam" id="PF02734">
    <property type="entry name" value="Dak2"/>
    <property type="match status" value="1"/>
</dbReference>
<name>A0ABS2RIJ5_9ACTN</name>
<gene>
    <name evidence="8" type="ORF">JOE57_001737</name>
</gene>
<comment type="caution">
    <text evidence="8">The sequence shown here is derived from an EMBL/GenBank/DDBJ whole genome shotgun (WGS) entry which is preliminary data.</text>
</comment>
<dbReference type="SUPFAM" id="SSF82549">
    <property type="entry name" value="DAK1/DegV-like"/>
    <property type="match status" value="1"/>
</dbReference>
<reference evidence="8 9" key="1">
    <citation type="submission" date="2021-01" db="EMBL/GenBank/DDBJ databases">
        <title>Sequencing the genomes of 1000 actinobacteria strains.</title>
        <authorList>
            <person name="Klenk H.-P."/>
        </authorList>
    </citation>
    <scope>NUCLEOTIDE SEQUENCE [LARGE SCALE GENOMIC DNA]</scope>
    <source>
        <strain evidence="8 9">DSM 18662</strain>
    </source>
</reference>
<proteinExistence type="predicted"/>
<dbReference type="InterPro" id="IPR004006">
    <property type="entry name" value="DhaK_dom"/>
</dbReference>
<dbReference type="SMART" id="SM01120">
    <property type="entry name" value="Dak2"/>
    <property type="match status" value="1"/>
</dbReference>
<dbReference type="SUPFAM" id="SSF101473">
    <property type="entry name" value="DhaL-like"/>
    <property type="match status" value="1"/>
</dbReference>
<dbReference type="Gene3D" id="3.30.1180.20">
    <property type="entry name" value="Dihydroxyacetone kinase, domain 2"/>
    <property type="match status" value="1"/>
</dbReference>
<dbReference type="GO" id="GO:0004371">
    <property type="term" value="F:glycerone kinase activity"/>
    <property type="evidence" value="ECO:0007669"/>
    <property type="project" value="UniProtKB-EC"/>
</dbReference>
<evidence type="ECO:0000313" key="9">
    <source>
        <dbReference type="Proteomes" id="UP000704762"/>
    </source>
</evidence>
<evidence type="ECO:0000256" key="5">
    <source>
        <dbReference type="SAM" id="MobiDB-lite"/>
    </source>
</evidence>
<evidence type="ECO:0000256" key="2">
    <source>
        <dbReference type="ARBA" id="ARBA00022741"/>
    </source>
</evidence>
<dbReference type="PANTHER" id="PTHR28629:SF4">
    <property type="entry name" value="TRIOKINASE_FMN CYCLASE"/>
    <property type="match status" value="1"/>
</dbReference>
<dbReference type="PANTHER" id="PTHR28629">
    <property type="entry name" value="TRIOKINASE/FMN CYCLASE"/>
    <property type="match status" value="1"/>
</dbReference>
<dbReference type="Gene3D" id="3.40.50.10440">
    <property type="entry name" value="Dihydroxyacetone kinase, domain 1"/>
    <property type="match status" value="1"/>
</dbReference>
<feature type="domain" description="DhaK" evidence="7">
    <location>
        <begin position="7"/>
        <end position="327"/>
    </location>
</feature>
<evidence type="ECO:0000259" key="6">
    <source>
        <dbReference type="PROSITE" id="PS51480"/>
    </source>
</evidence>
<feature type="region of interest" description="Disordered" evidence="5">
    <location>
        <begin position="322"/>
        <end position="356"/>
    </location>
</feature>
<keyword evidence="9" id="KW-1185">Reference proteome</keyword>
<sequence>MTRVLNDPVDFADQAVDGLVDVYARYLTRTYGGVIRSGSTRPGKVAVVVGGGSGHYPAFAGWVGPGLADAAVVGNIFSSPSTQQILSVARAVHDGAGVLLSYGNYAGDVLNFSLAEERLRAEGIPAVSIAVTDDVSSASLDERSRRRGVAGDLVVFKIAGAAAEAGLDLAEVAELAERANAATFSFGVAFAGCTLPGERRPLFTVPAGQMGVGLGVHGEPGVAEEPVEPAADLAARLVDRLLAERPASAQNRVAVLLNGLGATKYEELFLLWNDVRRLLQRAGLEIVQPEVGELITSLDMAGVSLTLTWLDAQLEDHWTAPADTPALRRGGGIATRPRTPRAETGPEQARRDSAGPTSRALAGRLVGCLESVAARLHESESDLGALDAIAGDGDHGRGMTTGCDAALAAARQAVESGAGLTGALAAAGDAWADKAGGTSGALWGNGLHAAALALDESSLEATGPGSVPVARQAVASVAAARDLVQTFGKAQRRDKTLLDALIPFVEELERRVDDGDSLAGAWSAAAAAAVEEAEATAALSPRIGRSRVLAERSKGHPDPGATSLALVLSEAGRHLA</sequence>
<dbReference type="InterPro" id="IPR050861">
    <property type="entry name" value="Dihydroxyacetone_Kinase"/>
</dbReference>
<keyword evidence="1 8" id="KW-0808">Transferase</keyword>
<dbReference type="InterPro" id="IPR036117">
    <property type="entry name" value="DhaL_dom_sf"/>
</dbReference>
<evidence type="ECO:0000256" key="1">
    <source>
        <dbReference type="ARBA" id="ARBA00022679"/>
    </source>
</evidence>
<evidence type="ECO:0000256" key="3">
    <source>
        <dbReference type="ARBA" id="ARBA00022777"/>
    </source>
</evidence>
<dbReference type="EC" id="2.7.1.29" evidence="8"/>
<keyword evidence="4" id="KW-0067">ATP-binding</keyword>
<evidence type="ECO:0000256" key="4">
    <source>
        <dbReference type="ARBA" id="ARBA00022840"/>
    </source>
</evidence>
<keyword evidence="2" id="KW-0547">Nucleotide-binding</keyword>
<dbReference type="NCBIfam" id="NF011049">
    <property type="entry name" value="PRK14479.1"/>
    <property type="match status" value="1"/>
</dbReference>
<evidence type="ECO:0000313" key="8">
    <source>
        <dbReference type="EMBL" id="MBM7798816.1"/>
    </source>
</evidence>
<dbReference type="Gene3D" id="1.25.40.340">
    <property type="match status" value="1"/>
</dbReference>
<feature type="domain" description="DhaL" evidence="6">
    <location>
        <begin position="363"/>
        <end position="573"/>
    </location>
</feature>